<accession>A0ABV0NVN7</accession>
<gene>
    <name evidence="1" type="ORF">GOODEAATRI_018450</name>
</gene>
<feature type="non-terminal residue" evidence="1">
    <location>
        <position position="1"/>
    </location>
</feature>
<name>A0ABV0NVN7_9TELE</name>
<sequence>VCNSRCQAFHISSIGVSLPSGTGTDQHQRLRHSPYSLSSSPGFPAMLLRFFSALQWSTAEVFCAS</sequence>
<evidence type="ECO:0000313" key="2">
    <source>
        <dbReference type="Proteomes" id="UP001476798"/>
    </source>
</evidence>
<comment type="caution">
    <text evidence="1">The sequence shown here is derived from an EMBL/GenBank/DDBJ whole genome shotgun (WGS) entry which is preliminary data.</text>
</comment>
<keyword evidence="2" id="KW-1185">Reference proteome</keyword>
<dbReference type="EMBL" id="JAHRIO010051544">
    <property type="protein sequence ID" value="MEQ2175494.1"/>
    <property type="molecule type" value="Genomic_DNA"/>
</dbReference>
<dbReference type="Proteomes" id="UP001476798">
    <property type="component" value="Unassembled WGS sequence"/>
</dbReference>
<evidence type="ECO:0000313" key="1">
    <source>
        <dbReference type="EMBL" id="MEQ2175494.1"/>
    </source>
</evidence>
<reference evidence="1 2" key="1">
    <citation type="submission" date="2021-06" db="EMBL/GenBank/DDBJ databases">
        <authorList>
            <person name="Palmer J.M."/>
        </authorList>
    </citation>
    <scope>NUCLEOTIDE SEQUENCE [LARGE SCALE GENOMIC DNA]</scope>
    <source>
        <strain evidence="1 2">GA_2019</strain>
        <tissue evidence="1">Muscle</tissue>
    </source>
</reference>
<protein>
    <submittedName>
        <fullName evidence="1">Uncharacterized protein</fullName>
    </submittedName>
</protein>
<proteinExistence type="predicted"/>
<organism evidence="1 2">
    <name type="scientific">Goodea atripinnis</name>
    <dbReference type="NCBI Taxonomy" id="208336"/>
    <lineage>
        <taxon>Eukaryota</taxon>
        <taxon>Metazoa</taxon>
        <taxon>Chordata</taxon>
        <taxon>Craniata</taxon>
        <taxon>Vertebrata</taxon>
        <taxon>Euteleostomi</taxon>
        <taxon>Actinopterygii</taxon>
        <taxon>Neopterygii</taxon>
        <taxon>Teleostei</taxon>
        <taxon>Neoteleostei</taxon>
        <taxon>Acanthomorphata</taxon>
        <taxon>Ovalentaria</taxon>
        <taxon>Atherinomorphae</taxon>
        <taxon>Cyprinodontiformes</taxon>
        <taxon>Goodeidae</taxon>
        <taxon>Goodea</taxon>
    </lineage>
</organism>